<feature type="domain" description="Cyclin N-terminal" evidence="1">
    <location>
        <begin position="6"/>
        <end position="104"/>
    </location>
</feature>
<name>A0A328DUT2_9ASTE</name>
<proteinExistence type="predicted"/>
<sequence>MNNEELSRRRRVLEFIMQSAHDLQVSPIVKYSALSLFADRFYPTLYRIGPDKVNWLLDPTRESNLQLFALASVWISSKIHSSRPLSFKSLKSLADKSITEQHFTTRDFLDAVLKYEIGVSCIAYAFLEDLIIQLKDVARVGEHVNFEACLDIMDLLYEKEDTSILFSTSKCLAASILVATYVITVPVQRWEFPILPWVVFVTSCEEQQIVDTVGMVLRHIFDPVPLPPLI</sequence>
<dbReference type="InterPro" id="IPR036915">
    <property type="entry name" value="Cyclin-like_sf"/>
</dbReference>
<reference evidence="2 3" key="1">
    <citation type="submission" date="2018-06" db="EMBL/GenBank/DDBJ databases">
        <title>The Genome of Cuscuta australis (Dodder) Provides Insight into the Evolution of Plant Parasitism.</title>
        <authorList>
            <person name="Liu H."/>
        </authorList>
    </citation>
    <scope>NUCLEOTIDE SEQUENCE [LARGE SCALE GENOMIC DNA]</scope>
    <source>
        <strain evidence="3">cv. Yunnan</strain>
        <tissue evidence="2">Vines</tissue>
    </source>
</reference>
<dbReference type="CDD" id="cd00043">
    <property type="entry name" value="CYCLIN_SF"/>
    <property type="match status" value="1"/>
</dbReference>
<dbReference type="AlphaFoldDB" id="A0A328DUT2"/>
<keyword evidence="3" id="KW-1185">Reference proteome</keyword>
<evidence type="ECO:0000313" key="3">
    <source>
        <dbReference type="Proteomes" id="UP000249390"/>
    </source>
</evidence>
<organism evidence="2 3">
    <name type="scientific">Cuscuta australis</name>
    <dbReference type="NCBI Taxonomy" id="267555"/>
    <lineage>
        <taxon>Eukaryota</taxon>
        <taxon>Viridiplantae</taxon>
        <taxon>Streptophyta</taxon>
        <taxon>Embryophyta</taxon>
        <taxon>Tracheophyta</taxon>
        <taxon>Spermatophyta</taxon>
        <taxon>Magnoliopsida</taxon>
        <taxon>eudicotyledons</taxon>
        <taxon>Gunneridae</taxon>
        <taxon>Pentapetalae</taxon>
        <taxon>asterids</taxon>
        <taxon>lamiids</taxon>
        <taxon>Solanales</taxon>
        <taxon>Convolvulaceae</taxon>
        <taxon>Cuscuteae</taxon>
        <taxon>Cuscuta</taxon>
        <taxon>Cuscuta subgen. Grammica</taxon>
        <taxon>Cuscuta sect. Cleistogrammica</taxon>
    </lineage>
</organism>
<dbReference type="Pfam" id="PF00134">
    <property type="entry name" value="Cyclin_N"/>
    <property type="match status" value="1"/>
</dbReference>
<comment type="caution">
    <text evidence="2">The sequence shown here is derived from an EMBL/GenBank/DDBJ whole genome shotgun (WGS) entry which is preliminary data.</text>
</comment>
<protein>
    <recommendedName>
        <fullName evidence="1">Cyclin N-terminal domain-containing protein</fullName>
    </recommendedName>
</protein>
<dbReference type="Gene3D" id="1.10.472.10">
    <property type="entry name" value="Cyclin-like"/>
    <property type="match status" value="1"/>
</dbReference>
<evidence type="ECO:0000259" key="1">
    <source>
        <dbReference type="Pfam" id="PF00134"/>
    </source>
</evidence>
<dbReference type="InterPro" id="IPR006671">
    <property type="entry name" value="Cyclin_N"/>
</dbReference>
<dbReference type="EMBL" id="NQVE01000110">
    <property type="protein sequence ID" value="RAL47871.1"/>
    <property type="molecule type" value="Genomic_DNA"/>
</dbReference>
<dbReference type="Proteomes" id="UP000249390">
    <property type="component" value="Unassembled WGS sequence"/>
</dbReference>
<gene>
    <name evidence="2" type="ORF">DM860_011456</name>
</gene>
<evidence type="ECO:0000313" key="2">
    <source>
        <dbReference type="EMBL" id="RAL47871.1"/>
    </source>
</evidence>
<dbReference type="SUPFAM" id="SSF47954">
    <property type="entry name" value="Cyclin-like"/>
    <property type="match status" value="1"/>
</dbReference>
<accession>A0A328DUT2</accession>